<dbReference type="Proteomes" id="UP000828390">
    <property type="component" value="Unassembled WGS sequence"/>
</dbReference>
<evidence type="ECO:0000313" key="2">
    <source>
        <dbReference type="Proteomes" id="UP000828390"/>
    </source>
</evidence>
<protein>
    <submittedName>
        <fullName evidence="1">Uncharacterized protein</fullName>
    </submittedName>
</protein>
<keyword evidence="2" id="KW-1185">Reference proteome</keyword>
<comment type="caution">
    <text evidence="1">The sequence shown here is derived from an EMBL/GenBank/DDBJ whole genome shotgun (WGS) entry which is preliminary data.</text>
</comment>
<reference evidence="1" key="2">
    <citation type="submission" date="2020-11" db="EMBL/GenBank/DDBJ databases">
        <authorList>
            <person name="McCartney M.A."/>
            <person name="Auch B."/>
            <person name="Kono T."/>
            <person name="Mallez S."/>
            <person name="Becker A."/>
            <person name="Gohl D.M."/>
            <person name="Silverstein K.A.T."/>
            <person name="Koren S."/>
            <person name="Bechman K.B."/>
            <person name="Herman A."/>
            <person name="Abrahante J.E."/>
            <person name="Garbe J."/>
        </authorList>
    </citation>
    <scope>NUCLEOTIDE SEQUENCE</scope>
    <source>
        <strain evidence="1">Duluth1</strain>
        <tissue evidence="1">Whole animal</tissue>
    </source>
</reference>
<gene>
    <name evidence="1" type="ORF">DPMN_055986</name>
</gene>
<dbReference type="EMBL" id="JAIWYP010000012">
    <property type="protein sequence ID" value="KAH3730007.1"/>
    <property type="molecule type" value="Genomic_DNA"/>
</dbReference>
<sequence>MRVYCVFDSVQQDAIKHLFCDGQQCDSLVVGAGTDVAFLGELDEVTLFPLCWNFFFFPYLAEEWV</sequence>
<reference evidence="1" key="1">
    <citation type="journal article" date="2019" name="bioRxiv">
        <title>The Genome of the Zebra Mussel, Dreissena polymorpha: A Resource for Invasive Species Research.</title>
        <authorList>
            <person name="McCartney M.A."/>
            <person name="Auch B."/>
            <person name="Kono T."/>
            <person name="Mallez S."/>
            <person name="Zhang Y."/>
            <person name="Obille A."/>
            <person name="Becker A."/>
            <person name="Abrahante J.E."/>
            <person name="Garbe J."/>
            <person name="Badalamenti J.P."/>
            <person name="Herman A."/>
            <person name="Mangelson H."/>
            <person name="Liachko I."/>
            <person name="Sullivan S."/>
            <person name="Sone E.D."/>
            <person name="Koren S."/>
            <person name="Silverstein K.A.T."/>
            <person name="Beckman K.B."/>
            <person name="Gohl D.M."/>
        </authorList>
    </citation>
    <scope>NUCLEOTIDE SEQUENCE</scope>
    <source>
        <strain evidence="1">Duluth1</strain>
        <tissue evidence="1">Whole animal</tissue>
    </source>
</reference>
<evidence type="ECO:0000313" key="1">
    <source>
        <dbReference type="EMBL" id="KAH3730007.1"/>
    </source>
</evidence>
<accession>A0A9D4CRQ6</accession>
<dbReference type="AlphaFoldDB" id="A0A9D4CRQ6"/>
<organism evidence="1 2">
    <name type="scientific">Dreissena polymorpha</name>
    <name type="common">Zebra mussel</name>
    <name type="synonym">Mytilus polymorpha</name>
    <dbReference type="NCBI Taxonomy" id="45954"/>
    <lineage>
        <taxon>Eukaryota</taxon>
        <taxon>Metazoa</taxon>
        <taxon>Spiralia</taxon>
        <taxon>Lophotrochozoa</taxon>
        <taxon>Mollusca</taxon>
        <taxon>Bivalvia</taxon>
        <taxon>Autobranchia</taxon>
        <taxon>Heteroconchia</taxon>
        <taxon>Euheterodonta</taxon>
        <taxon>Imparidentia</taxon>
        <taxon>Neoheterodontei</taxon>
        <taxon>Myida</taxon>
        <taxon>Dreissenoidea</taxon>
        <taxon>Dreissenidae</taxon>
        <taxon>Dreissena</taxon>
    </lineage>
</organism>
<name>A0A9D4CRQ6_DREPO</name>
<proteinExistence type="predicted"/>